<proteinExistence type="predicted"/>
<evidence type="ECO:0000313" key="1">
    <source>
        <dbReference type="EMBL" id="MBX5024188.1"/>
    </source>
</evidence>
<dbReference type="EMBL" id="JABDYC010000004">
    <property type="protein sequence ID" value="MBX5024188.1"/>
    <property type="molecule type" value="Genomic_DNA"/>
</dbReference>
<gene>
    <name evidence="1" type="ORF">HJB63_16625</name>
</gene>
<dbReference type="Gene3D" id="1.10.3210.10">
    <property type="entry name" value="Hypothetical protein af1432"/>
    <property type="match status" value="1"/>
</dbReference>
<protein>
    <submittedName>
        <fullName evidence="1">HD domain-containing protein</fullName>
    </submittedName>
</protein>
<organism evidence="1 2">
    <name type="scientific">Rhizobium lentis</name>
    <dbReference type="NCBI Taxonomy" id="1138194"/>
    <lineage>
        <taxon>Bacteria</taxon>
        <taxon>Pseudomonadati</taxon>
        <taxon>Pseudomonadota</taxon>
        <taxon>Alphaproteobacteria</taxon>
        <taxon>Hyphomicrobiales</taxon>
        <taxon>Rhizobiaceae</taxon>
        <taxon>Rhizobium/Agrobacterium group</taxon>
        <taxon>Rhizobium</taxon>
    </lineage>
</organism>
<dbReference type="Proteomes" id="UP000749740">
    <property type="component" value="Unassembled WGS sequence"/>
</dbReference>
<dbReference type="RefSeq" id="WP_221107803.1">
    <property type="nucleotide sequence ID" value="NZ_JABDXQ010000015.1"/>
</dbReference>
<comment type="caution">
    <text evidence="1">The sequence shown here is derived from an EMBL/GenBank/DDBJ whole genome shotgun (WGS) entry which is preliminary data.</text>
</comment>
<dbReference type="AlphaFoldDB" id="A0A9Q3M9A6"/>
<reference evidence="1" key="1">
    <citation type="submission" date="2020-04" db="EMBL/GenBank/DDBJ databases">
        <title>Global-level population genomics: horizontal gene transfer, symbiosis and evolution in Rhizobia.</title>
        <authorList>
            <person name="Gai Y."/>
        </authorList>
    </citation>
    <scope>NUCLEOTIDE SEQUENCE</scope>
    <source>
        <strain evidence="1">BLR57</strain>
    </source>
</reference>
<dbReference type="SUPFAM" id="SSF109604">
    <property type="entry name" value="HD-domain/PDEase-like"/>
    <property type="match status" value="1"/>
</dbReference>
<sequence length="147" mass="16549">MQHLDHAMQIAIEAHKGQVDKTGQPFFEHCQRVALLVSGDEARTVAYLHDVAEKGSGWTLDRLREEGFPPAIISAVDALTRRPDEPDEEFVRRAAANPLALPVKQADLEDNLRQAEQAGKNTEKYQRGLDILRKGMERTVGRSSRHR</sequence>
<dbReference type="Pfam" id="PF13328">
    <property type="entry name" value="HD_4"/>
    <property type="match status" value="1"/>
</dbReference>
<accession>A0A9Q3M9A6</accession>
<name>A0A9Q3M9A6_9HYPH</name>
<evidence type="ECO:0000313" key="2">
    <source>
        <dbReference type="Proteomes" id="UP000749740"/>
    </source>
</evidence>